<gene>
    <name evidence="4" type="ORF">FRC0190_00010</name>
    <name evidence="3" type="ORF">P8T80_00545</name>
</gene>
<feature type="transmembrane region" description="Helical" evidence="1">
    <location>
        <begin position="63"/>
        <end position="84"/>
    </location>
</feature>
<dbReference type="EMBL" id="LR738855">
    <property type="protein sequence ID" value="VZH83965.1"/>
    <property type="molecule type" value="Genomic_DNA"/>
</dbReference>
<sequence length="114" mass="11886">MATRDVIITRVAPASAFKTALSLSLIGLIAWLICVVILYFGMQVVGIWDKINQVIGGVGGDQIVSFGLIISLAALLGTIVAIIATVLAPLAALAYNAFVDLFGGIGVTLREELD</sequence>
<evidence type="ECO:0000313" key="5">
    <source>
        <dbReference type="Proteomes" id="UP000423525"/>
    </source>
</evidence>
<dbReference type="Pfam" id="PF12089">
    <property type="entry name" value="DUF3566"/>
    <property type="match status" value="1"/>
</dbReference>
<dbReference type="EMBL" id="JARUHM010000001">
    <property type="protein sequence ID" value="MDT9409900.1"/>
    <property type="molecule type" value="Genomic_DNA"/>
</dbReference>
<keyword evidence="1" id="KW-0472">Membrane</keyword>
<dbReference type="AlphaFoldDB" id="A0A6I8MB44"/>
<evidence type="ECO:0000313" key="4">
    <source>
        <dbReference type="EMBL" id="VZH83965.1"/>
    </source>
</evidence>
<reference evidence="4 5" key="1">
    <citation type="submission" date="2019-11" db="EMBL/GenBank/DDBJ databases">
        <authorList>
            <person name="Brisse S."/>
        </authorList>
    </citation>
    <scope>NUCLEOTIDE SEQUENCE [LARGE SCALE GENOMIC DNA]</scope>
    <source>
        <strain evidence="4">FRC0190</strain>
    </source>
</reference>
<name>A0A6I8MB44_9CORY</name>
<evidence type="ECO:0000313" key="6">
    <source>
        <dbReference type="Proteomes" id="UP001265983"/>
    </source>
</evidence>
<evidence type="ECO:0000256" key="1">
    <source>
        <dbReference type="SAM" id="Phobius"/>
    </source>
</evidence>
<keyword evidence="1" id="KW-0812">Transmembrane</keyword>
<keyword evidence="6" id="KW-1185">Reference proteome</keyword>
<feature type="transmembrane region" description="Helical" evidence="1">
    <location>
        <begin position="90"/>
        <end position="109"/>
    </location>
</feature>
<evidence type="ECO:0000259" key="2">
    <source>
        <dbReference type="Pfam" id="PF12089"/>
    </source>
</evidence>
<dbReference type="Proteomes" id="UP001265983">
    <property type="component" value="Unassembled WGS sequence"/>
</dbReference>
<feature type="transmembrane region" description="Helical" evidence="1">
    <location>
        <begin position="20"/>
        <end position="42"/>
    </location>
</feature>
<evidence type="ECO:0000313" key="3">
    <source>
        <dbReference type="EMBL" id="MDT9409900.1"/>
    </source>
</evidence>
<protein>
    <submittedName>
        <fullName evidence="3">DUF3566 domain-containing protein</fullName>
    </submittedName>
    <submittedName>
        <fullName evidence="4">Membrane protein</fullName>
    </submittedName>
</protein>
<accession>A0A6I8MB44</accession>
<dbReference type="Proteomes" id="UP000423525">
    <property type="component" value="Chromosome"/>
</dbReference>
<dbReference type="KEGG" id="crf:FRC0190_00010"/>
<dbReference type="RefSeq" id="WP_155871106.1">
    <property type="nucleotide sequence ID" value="NZ_CP168248.1"/>
</dbReference>
<dbReference type="InterPro" id="IPR021949">
    <property type="entry name" value="DUF3566_TM"/>
</dbReference>
<organism evidence="4 5">
    <name type="scientific">Corynebacterium rouxii</name>
    <dbReference type="NCBI Taxonomy" id="2719119"/>
    <lineage>
        <taxon>Bacteria</taxon>
        <taxon>Bacillati</taxon>
        <taxon>Actinomycetota</taxon>
        <taxon>Actinomycetes</taxon>
        <taxon>Mycobacteriales</taxon>
        <taxon>Corynebacteriaceae</taxon>
        <taxon>Corynebacterium</taxon>
    </lineage>
</organism>
<reference evidence="3 6" key="2">
    <citation type="submission" date="2023-03" db="EMBL/GenBank/DDBJ databases">
        <title>Whole genome sequence of the first Corynebacterium rouxii strains isolated in Brazil: a recent member of Corynebacterium diphtheriae complex.</title>
        <authorList>
            <person name="Vieira V."/>
            <person name="Ramos J.N."/>
            <person name="Araujo M.R.B."/>
            <person name="Baio P.V."/>
            <person name="Sant'Anna L.O."/>
            <person name="Veras J.F.C."/>
            <person name="Vieira E.M.D."/>
            <person name="Sousa M.A.B."/>
            <person name="Camargo C.H."/>
            <person name="Sacchi C.T."/>
            <person name="Campos K.R."/>
            <person name="Santos M.B.N."/>
            <person name="Bokermann S."/>
            <person name="Alvim L.B."/>
            <person name="Santos L.S."/>
            <person name="Mattos-Guaraldi A.L."/>
        </authorList>
    </citation>
    <scope>NUCLEOTIDE SEQUENCE [LARGE SCALE GENOMIC DNA]</scope>
    <source>
        <strain evidence="3 6">70862</strain>
    </source>
</reference>
<keyword evidence="1" id="KW-1133">Transmembrane helix</keyword>
<feature type="domain" description="DUF3566" evidence="2">
    <location>
        <begin position="5"/>
        <end position="111"/>
    </location>
</feature>
<proteinExistence type="predicted"/>